<organism evidence="4 5">
    <name type="scientific">Actinobacillus indolicus</name>
    <dbReference type="NCBI Taxonomy" id="51049"/>
    <lineage>
        <taxon>Bacteria</taxon>
        <taxon>Pseudomonadati</taxon>
        <taxon>Pseudomonadota</taxon>
        <taxon>Gammaproteobacteria</taxon>
        <taxon>Pasteurellales</taxon>
        <taxon>Pasteurellaceae</taxon>
        <taxon>Actinobacillus</taxon>
    </lineage>
</organism>
<accession>A0A4V1AXV4</accession>
<dbReference type="InterPro" id="IPR029479">
    <property type="entry name" value="Nitroreductase"/>
</dbReference>
<dbReference type="InterPro" id="IPR000415">
    <property type="entry name" value="Nitroreductase-like"/>
</dbReference>
<evidence type="ECO:0000259" key="3">
    <source>
        <dbReference type="Pfam" id="PF00881"/>
    </source>
</evidence>
<gene>
    <name evidence="4" type="ORF">EXH44_02505</name>
</gene>
<dbReference type="PANTHER" id="PTHR43673:SF10">
    <property type="entry name" value="NADH DEHYDROGENASE_NAD(P)H NITROREDUCTASE XCC3605-RELATED"/>
    <property type="match status" value="1"/>
</dbReference>
<dbReference type="CDD" id="cd02137">
    <property type="entry name" value="MhqN-like"/>
    <property type="match status" value="1"/>
</dbReference>
<evidence type="ECO:0000313" key="4">
    <source>
        <dbReference type="EMBL" id="QBQ63180.1"/>
    </source>
</evidence>
<keyword evidence="2" id="KW-0560">Oxidoreductase</keyword>
<dbReference type="Pfam" id="PF00881">
    <property type="entry name" value="Nitroreductase"/>
    <property type="match status" value="1"/>
</dbReference>
<dbReference type="KEGG" id="aio:EXH44_02505"/>
<dbReference type="Proteomes" id="UP000294444">
    <property type="component" value="Chromosome"/>
</dbReference>
<proteinExistence type="inferred from homology"/>
<dbReference type="AlphaFoldDB" id="A0A4V1AXV4"/>
<sequence>MQLIDAIKQRKTIKMFQSGVQIPREEILEIIELAQLAPSKANLQPWRFVVVDDNEQKKQLVDKVAFNGPPCDSASAVIFILADLHYEKLLDDVLDHSIASGCLHQNFRQNSFNFLMGVHNSLTPQEIRDQVLIDSSLVAMQLMLAVKEKGYDSHAIGIFDRHAVLNVLEIDPERYAPVMLLAVGKAAVPALPSARLSTDYTVSWNNGQGFKK</sequence>
<reference evidence="4 5" key="1">
    <citation type="submission" date="2019-03" db="EMBL/GenBank/DDBJ databases">
        <authorList>
            <person name="Che Y."/>
            <person name="Zhou L."/>
        </authorList>
    </citation>
    <scope>NUCLEOTIDE SEQUENCE [LARGE SCALE GENOMIC DNA]</scope>
    <source>
        <strain evidence="4 5">AIFJ1607</strain>
    </source>
</reference>
<dbReference type="PANTHER" id="PTHR43673">
    <property type="entry name" value="NAD(P)H NITROREDUCTASE YDGI-RELATED"/>
    <property type="match status" value="1"/>
</dbReference>
<evidence type="ECO:0000256" key="2">
    <source>
        <dbReference type="ARBA" id="ARBA00023002"/>
    </source>
</evidence>
<protein>
    <submittedName>
        <fullName evidence="4">Nitroreductase family protein</fullName>
    </submittedName>
</protein>
<dbReference type="SUPFAM" id="SSF55469">
    <property type="entry name" value="FMN-dependent nitroreductase-like"/>
    <property type="match status" value="1"/>
</dbReference>
<dbReference type="Gene3D" id="3.40.109.10">
    <property type="entry name" value="NADH Oxidase"/>
    <property type="match status" value="1"/>
</dbReference>
<dbReference type="GO" id="GO:0016491">
    <property type="term" value="F:oxidoreductase activity"/>
    <property type="evidence" value="ECO:0007669"/>
    <property type="project" value="UniProtKB-KW"/>
</dbReference>
<evidence type="ECO:0000256" key="1">
    <source>
        <dbReference type="ARBA" id="ARBA00007118"/>
    </source>
</evidence>
<dbReference type="EMBL" id="CP038145">
    <property type="protein sequence ID" value="QBQ63180.1"/>
    <property type="molecule type" value="Genomic_DNA"/>
</dbReference>
<feature type="domain" description="Nitroreductase" evidence="3">
    <location>
        <begin position="7"/>
        <end position="185"/>
    </location>
</feature>
<evidence type="ECO:0000313" key="5">
    <source>
        <dbReference type="Proteomes" id="UP000294444"/>
    </source>
</evidence>
<dbReference type="RefSeq" id="WP_162856126.1">
    <property type="nucleotide sequence ID" value="NZ_CP038145.1"/>
</dbReference>
<comment type="similarity">
    <text evidence="1">Belongs to the nitroreductase family.</text>
</comment>
<name>A0A4V1AXV4_9PAST</name>
<keyword evidence="5" id="KW-1185">Reference proteome</keyword>